<dbReference type="SUPFAM" id="SSF55874">
    <property type="entry name" value="ATPase domain of HSP90 chaperone/DNA topoisomerase II/histidine kinase"/>
    <property type="match status" value="1"/>
</dbReference>
<evidence type="ECO:0000256" key="6">
    <source>
        <dbReference type="ARBA" id="ARBA00022741"/>
    </source>
</evidence>
<dbReference type="Gene3D" id="6.10.340.10">
    <property type="match status" value="1"/>
</dbReference>
<dbReference type="SUPFAM" id="SSF158472">
    <property type="entry name" value="HAMP domain-like"/>
    <property type="match status" value="1"/>
</dbReference>
<dbReference type="SMART" id="SM00304">
    <property type="entry name" value="HAMP"/>
    <property type="match status" value="1"/>
</dbReference>
<dbReference type="EMBL" id="BMIW01000018">
    <property type="protein sequence ID" value="GGG03369.1"/>
    <property type="molecule type" value="Genomic_DNA"/>
</dbReference>
<reference evidence="16" key="1">
    <citation type="journal article" date="2019" name="Int. J. Syst. Evol. Microbiol.">
        <title>The Global Catalogue of Microorganisms (GCM) 10K type strain sequencing project: providing services to taxonomists for standard genome sequencing and annotation.</title>
        <authorList>
            <consortium name="The Broad Institute Genomics Platform"/>
            <consortium name="The Broad Institute Genome Sequencing Center for Infectious Disease"/>
            <person name="Wu L."/>
            <person name="Ma J."/>
        </authorList>
    </citation>
    <scope>NUCLEOTIDE SEQUENCE [LARGE SCALE GENOMIC DNA]</scope>
    <source>
        <strain evidence="16">CGMCC 1.15420</strain>
    </source>
</reference>
<dbReference type="InterPro" id="IPR050640">
    <property type="entry name" value="Bact_2-comp_sensor_kinase"/>
</dbReference>
<evidence type="ECO:0000256" key="8">
    <source>
        <dbReference type="ARBA" id="ARBA00022840"/>
    </source>
</evidence>
<evidence type="ECO:0000256" key="3">
    <source>
        <dbReference type="ARBA" id="ARBA00022553"/>
    </source>
</evidence>
<evidence type="ECO:0000256" key="9">
    <source>
        <dbReference type="ARBA" id="ARBA00022989"/>
    </source>
</evidence>
<accession>A0ABQ1VZ64</accession>
<evidence type="ECO:0000313" key="16">
    <source>
        <dbReference type="Proteomes" id="UP000608420"/>
    </source>
</evidence>
<evidence type="ECO:0000259" key="14">
    <source>
        <dbReference type="PROSITE" id="PS50885"/>
    </source>
</evidence>
<keyword evidence="3" id="KW-0597">Phosphoprotein</keyword>
<comment type="caution">
    <text evidence="15">The sequence shown here is derived from an EMBL/GenBank/DDBJ whole genome shotgun (WGS) entry which is preliminary data.</text>
</comment>
<dbReference type="InterPro" id="IPR036890">
    <property type="entry name" value="HATPase_C_sf"/>
</dbReference>
<dbReference type="RefSeq" id="WP_120463539.1">
    <property type="nucleotide sequence ID" value="NZ_BMIW01000018.1"/>
</dbReference>
<dbReference type="InterPro" id="IPR003660">
    <property type="entry name" value="HAMP_dom"/>
</dbReference>
<dbReference type="PROSITE" id="PS50885">
    <property type="entry name" value="HAMP"/>
    <property type="match status" value="1"/>
</dbReference>
<dbReference type="Pfam" id="PF06580">
    <property type="entry name" value="His_kinase"/>
    <property type="match status" value="1"/>
</dbReference>
<dbReference type="Proteomes" id="UP000608420">
    <property type="component" value="Unassembled WGS sequence"/>
</dbReference>
<evidence type="ECO:0000256" key="1">
    <source>
        <dbReference type="ARBA" id="ARBA00004651"/>
    </source>
</evidence>
<keyword evidence="8" id="KW-0067">ATP-binding</keyword>
<dbReference type="PANTHER" id="PTHR34220">
    <property type="entry name" value="SENSOR HISTIDINE KINASE YPDA"/>
    <property type="match status" value="1"/>
</dbReference>
<evidence type="ECO:0000256" key="12">
    <source>
        <dbReference type="SAM" id="Coils"/>
    </source>
</evidence>
<evidence type="ECO:0000256" key="4">
    <source>
        <dbReference type="ARBA" id="ARBA00022679"/>
    </source>
</evidence>
<feature type="coiled-coil region" evidence="12">
    <location>
        <begin position="353"/>
        <end position="380"/>
    </location>
</feature>
<dbReference type="InterPro" id="IPR010559">
    <property type="entry name" value="Sig_transdc_His_kin_internal"/>
</dbReference>
<dbReference type="CDD" id="cd06225">
    <property type="entry name" value="HAMP"/>
    <property type="match status" value="1"/>
</dbReference>
<feature type="domain" description="HAMP" evidence="14">
    <location>
        <begin position="308"/>
        <end position="360"/>
    </location>
</feature>
<keyword evidence="7" id="KW-0418">Kinase</keyword>
<keyword evidence="16" id="KW-1185">Reference proteome</keyword>
<dbReference type="PANTHER" id="PTHR34220:SF11">
    <property type="entry name" value="SENSOR PROTEIN KINASE HPTS"/>
    <property type="match status" value="1"/>
</dbReference>
<evidence type="ECO:0000256" key="5">
    <source>
        <dbReference type="ARBA" id="ARBA00022692"/>
    </source>
</evidence>
<dbReference type="Pfam" id="PF02518">
    <property type="entry name" value="HATPase_c"/>
    <property type="match status" value="1"/>
</dbReference>
<dbReference type="SMART" id="SM00387">
    <property type="entry name" value="HATPase_c"/>
    <property type="match status" value="1"/>
</dbReference>
<keyword evidence="11 13" id="KW-0472">Membrane</keyword>
<evidence type="ECO:0000313" key="15">
    <source>
        <dbReference type="EMBL" id="GGG03369.1"/>
    </source>
</evidence>
<keyword evidence="9 13" id="KW-1133">Transmembrane helix</keyword>
<dbReference type="Gene3D" id="3.30.565.10">
    <property type="entry name" value="Histidine kinase-like ATPase, C-terminal domain"/>
    <property type="match status" value="1"/>
</dbReference>
<evidence type="ECO:0000256" key="10">
    <source>
        <dbReference type="ARBA" id="ARBA00023012"/>
    </source>
</evidence>
<keyword evidence="10" id="KW-0902">Two-component regulatory system</keyword>
<keyword evidence="5 13" id="KW-0812">Transmembrane</keyword>
<keyword evidence="2" id="KW-1003">Cell membrane</keyword>
<protein>
    <recommendedName>
        <fullName evidence="14">HAMP domain-containing protein</fullName>
    </recommendedName>
</protein>
<evidence type="ECO:0000256" key="11">
    <source>
        <dbReference type="ARBA" id="ARBA00023136"/>
    </source>
</evidence>
<organism evidence="15 16">
    <name type="scientific">Paenibacillus aceti</name>
    <dbReference type="NCBI Taxonomy" id="1820010"/>
    <lineage>
        <taxon>Bacteria</taxon>
        <taxon>Bacillati</taxon>
        <taxon>Bacillota</taxon>
        <taxon>Bacilli</taxon>
        <taxon>Bacillales</taxon>
        <taxon>Paenibacillaceae</taxon>
        <taxon>Paenibacillus</taxon>
    </lineage>
</organism>
<dbReference type="InterPro" id="IPR003594">
    <property type="entry name" value="HATPase_dom"/>
</dbReference>
<gene>
    <name evidence="15" type="ORF">GCM10010913_26490</name>
</gene>
<keyword evidence="6" id="KW-0547">Nucleotide-binding</keyword>
<name>A0ABQ1VZ64_9BACL</name>
<evidence type="ECO:0000256" key="7">
    <source>
        <dbReference type="ARBA" id="ARBA00022777"/>
    </source>
</evidence>
<evidence type="ECO:0000256" key="13">
    <source>
        <dbReference type="SAM" id="Phobius"/>
    </source>
</evidence>
<feature type="transmembrane region" description="Helical" evidence="13">
    <location>
        <begin position="12"/>
        <end position="32"/>
    </location>
</feature>
<comment type="subcellular location">
    <subcellularLocation>
        <location evidence="1">Cell membrane</location>
        <topology evidence="1">Multi-pass membrane protein</topology>
    </subcellularLocation>
</comment>
<sequence>MFKVSNIKQSLRFKLIIGFVVITVPLFGLMLYNNYYASNMIREQVAESNKNSMILYSHQIEAALNKETNFLYNIAVEDPNLAALPQLMDDPNEYFLAKATLISTISRYHRYDNSVDLQFIYSLRNKDFFTTQIKEPSYERMNAIKTSIENLVKEVKLDSEYFQKWKAIEYNEGKYALIRMVSTGDDFYVGAFIELENLVIPLDIIHSKEGFAGFLNQQGQLITNAGAITPNRSLSVGAKRSGDYTIVKQDDHRYIAVTNPVIGTDVILSVFVPEDQMLEDLEKFRRGIILISIGALFILVIYLIYLNDIILKPMNNLVFGMRRIKHGDWDTRLKPSKSREFAIIEETFNGMAAEIHELKINVYEEQIKAHKAELKHLQLQINPHFLLNSINIIYNLAEIKNYNVIQLMCMNLVKYFRFTTRTNQAFVTVNEEMEHMESYIKIQQVRFPERITYEIQIEEGAGEGAIPPLLIQPFIENAIKHGFDFMDHPFHISIRIRLVGQDQLEITVWDNGNGFSPEMLEKLQSGSYMEHQNGEHLGITNVQYRIKHLFGQDARLEFDNVPQAGALIRIELPFRTVEQFTSY</sequence>
<dbReference type="Pfam" id="PF00672">
    <property type="entry name" value="HAMP"/>
    <property type="match status" value="1"/>
</dbReference>
<keyword evidence="12" id="KW-0175">Coiled coil</keyword>
<keyword evidence="4" id="KW-0808">Transferase</keyword>
<feature type="transmembrane region" description="Helical" evidence="13">
    <location>
        <begin position="287"/>
        <end position="306"/>
    </location>
</feature>
<evidence type="ECO:0000256" key="2">
    <source>
        <dbReference type="ARBA" id="ARBA00022475"/>
    </source>
</evidence>
<proteinExistence type="predicted"/>